<dbReference type="HOGENOM" id="CLU_010686_8_1_5"/>
<keyword evidence="5" id="KW-0233">DNA recombination</keyword>
<dbReference type="SUPFAM" id="SSF46689">
    <property type="entry name" value="Homeodomain-like"/>
    <property type="match status" value="1"/>
</dbReference>
<gene>
    <name evidence="9" type="ORF">ID47_07510</name>
</gene>
<evidence type="ECO:0000259" key="8">
    <source>
        <dbReference type="PROSITE" id="PS51736"/>
    </source>
</evidence>
<dbReference type="RefSeq" id="WP_038465158.1">
    <property type="nucleotide sequence ID" value="NZ_CP008941.1"/>
</dbReference>
<dbReference type="GO" id="GO:0015074">
    <property type="term" value="P:DNA integration"/>
    <property type="evidence" value="ECO:0007669"/>
    <property type="project" value="UniProtKB-KW"/>
</dbReference>
<dbReference type="FunFam" id="3.40.50.1390:FF:000001">
    <property type="entry name" value="DNA recombinase"/>
    <property type="match status" value="1"/>
</dbReference>
<dbReference type="SMART" id="SM00857">
    <property type="entry name" value="Resolvase"/>
    <property type="match status" value="1"/>
</dbReference>
<dbReference type="PROSITE" id="PS00397">
    <property type="entry name" value="RECOMBINASES_1"/>
    <property type="match status" value="1"/>
</dbReference>
<dbReference type="InterPro" id="IPR006119">
    <property type="entry name" value="Resolv_N"/>
</dbReference>
<evidence type="ECO:0000256" key="6">
    <source>
        <dbReference type="PIRSR" id="PIRSR606118-50"/>
    </source>
</evidence>
<dbReference type="AlphaFoldDB" id="A0A077AY81"/>
<comment type="similarity">
    <text evidence="1">Belongs to the site-specific recombinase resolvase family.</text>
</comment>
<reference evidence="9 10" key="1">
    <citation type="submission" date="2014-07" db="EMBL/GenBank/DDBJ databases">
        <title>Comparative genomic insights into amoeba endosymbionts belonging to the families of Holosporaceae and Candidatus Midichloriaceae within Rickettsiales.</title>
        <authorList>
            <person name="Wang Z."/>
            <person name="Wu M."/>
        </authorList>
    </citation>
    <scope>NUCLEOTIDE SEQUENCE [LARGE SCALE GENOMIC DNA]</scope>
    <source>
        <strain evidence="9">PRA3</strain>
    </source>
</reference>
<keyword evidence="3" id="KW-0230">DNA invertase</keyword>
<proteinExistence type="inferred from homology"/>
<evidence type="ECO:0000256" key="3">
    <source>
        <dbReference type="ARBA" id="ARBA00023100"/>
    </source>
</evidence>
<dbReference type="InterPro" id="IPR006118">
    <property type="entry name" value="Recombinase_CS"/>
</dbReference>
<keyword evidence="2" id="KW-0229">DNA integration</keyword>
<dbReference type="OrthoDB" id="9800103at2"/>
<evidence type="ECO:0000256" key="2">
    <source>
        <dbReference type="ARBA" id="ARBA00022908"/>
    </source>
</evidence>
<dbReference type="InterPro" id="IPR050639">
    <property type="entry name" value="SSR_resolvase"/>
</dbReference>
<feature type="domain" description="Resolvase/invertase-type recombinase catalytic" evidence="8">
    <location>
        <begin position="1"/>
        <end position="135"/>
    </location>
</feature>
<evidence type="ECO:0000256" key="1">
    <source>
        <dbReference type="ARBA" id="ARBA00009913"/>
    </source>
</evidence>
<dbReference type="InterPro" id="IPR036162">
    <property type="entry name" value="Resolvase-like_N_sf"/>
</dbReference>
<dbReference type="GO" id="GO:0000150">
    <property type="term" value="F:DNA strand exchange activity"/>
    <property type="evidence" value="ECO:0007669"/>
    <property type="project" value="UniProtKB-KW"/>
</dbReference>
<dbReference type="KEGG" id="paca:ID47_07510"/>
<dbReference type="EMBL" id="CP008941">
    <property type="protein sequence ID" value="AIK96603.1"/>
    <property type="molecule type" value="Genomic_DNA"/>
</dbReference>
<dbReference type="eggNOG" id="COG1961">
    <property type="taxonomic scope" value="Bacteria"/>
</dbReference>
<dbReference type="STRING" id="91604.ID47_07510"/>
<evidence type="ECO:0000256" key="7">
    <source>
        <dbReference type="PROSITE-ProRule" id="PRU10137"/>
    </source>
</evidence>
<evidence type="ECO:0000256" key="4">
    <source>
        <dbReference type="ARBA" id="ARBA00023125"/>
    </source>
</evidence>
<evidence type="ECO:0000256" key="5">
    <source>
        <dbReference type="ARBA" id="ARBA00023172"/>
    </source>
</evidence>
<dbReference type="CDD" id="cd03768">
    <property type="entry name" value="SR_ResInv"/>
    <property type="match status" value="1"/>
</dbReference>
<sequence length="182" mass="20959">MKTGYARVSTDDQDLTFQLQVLTEAGCKKIYQEKVSGAHTKRPELEKMLEQLREDDTIIVWRLDRLARSTRKLLEIADKFRNAGAHFRSLCEPWADTTSHAGRMVMTVFAGIAEFERELIKERTSTGRHLAKKRGVKFGRPSKLNQEQKNLIKRLLSEGESIKNIAKTMNTHPSTIYRNLEI</sequence>
<feature type="active site" description="O-(5'-phospho-DNA)-serine intermediate" evidence="6 7">
    <location>
        <position position="9"/>
    </location>
</feature>
<name>A0A077AY81_9PROT</name>
<dbReference type="PANTHER" id="PTHR30461">
    <property type="entry name" value="DNA-INVERTASE FROM LAMBDOID PROPHAGE"/>
    <property type="match status" value="1"/>
</dbReference>
<dbReference type="Gene3D" id="3.40.50.1390">
    <property type="entry name" value="Resolvase, N-terminal catalytic domain"/>
    <property type="match status" value="1"/>
</dbReference>
<dbReference type="Pfam" id="PF00239">
    <property type="entry name" value="Resolvase"/>
    <property type="match status" value="1"/>
</dbReference>
<protein>
    <submittedName>
        <fullName evidence="9">Resolvase</fullName>
    </submittedName>
</protein>
<dbReference type="PROSITE" id="PS51736">
    <property type="entry name" value="RECOMBINASES_3"/>
    <property type="match status" value="1"/>
</dbReference>
<dbReference type="Pfam" id="PF02796">
    <property type="entry name" value="HTH_7"/>
    <property type="match status" value="1"/>
</dbReference>
<dbReference type="Gene3D" id="1.10.10.60">
    <property type="entry name" value="Homeodomain-like"/>
    <property type="match status" value="1"/>
</dbReference>
<keyword evidence="4" id="KW-0238">DNA-binding</keyword>
<dbReference type="InterPro" id="IPR006120">
    <property type="entry name" value="Resolvase_HTH_dom"/>
</dbReference>
<dbReference type="InterPro" id="IPR009057">
    <property type="entry name" value="Homeodomain-like_sf"/>
</dbReference>
<dbReference type="SUPFAM" id="SSF53041">
    <property type="entry name" value="Resolvase-like"/>
    <property type="match status" value="1"/>
</dbReference>
<evidence type="ECO:0000313" key="9">
    <source>
        <dbReference type="EMBL" id="AIK96603.1"/>
    </source>
</evidence>
<accession>A0A077AY81</accession>
<evidence type="ECO:0000313" key="10">
    <source>
        <dbReference type="Proteomes" id="UP000028926"/>
    </source>
</evidence>
<dbReference type="PANTHER" id="PTHR30461:SF2">
    <property type="entry name" value="SERINE RECOMBINASE PINE-RELATED"/>
    <property type="match status" value="1"/>
</dbReference>
<dbReference type="CDD" id="cd00569">
    <property type="entry name" value="HTH_Hin_like"/>
    <property type="match status" value="1"/>
</dbReference>
<keyword evidence="10" id="KW-1185">Reference proteome</keyword>
<organism evidence="9 10">
    <name type="scientific">Candidatus Odyssella acanthamoebae</name>
    <dbReference type="NCBI Taxonomy" id="91604"/>
    <lineage>
        <taxon>Bacteria</taxon>
        <taxon>Pseudomonadati</taxon>
        <taxon>Pseudomonadota</taxon>
        <taxon>Alphaproteobacteria</taxon>
        <taxon>Holosporales</taxon>
        <taxon>Candidatus Paracaedibacteraceae</taxon>
        <taxon>Candidatus Odyssella</taxon>
    </lineage>
</organism>
<dbReference type="GO" id="GO:0003677">
    <property type="term" value="F:DNA binding"/>
    <property type="evidence" value="ECO:0007669"/>
    <property type="project" value="UniProtKB-KW"/>
</dbReference>
<dbReference type="Proteomes" id="UP000028926">
    <property type="component" value="Chromosome"/>
</dbReference>